<dbReference type="InterPro" id="IPR029063">
    <property type="entry name" value="SAM-dependent_MTases_sf"/>
</dbReference>
<evidence type="ECO:0000313" key="1">
    <source>
        <dbReference type="EMBL" id="CAJ1384279.1"/>
    </source>
</evidence>
<organism evidence="1 2">
    <name type="scientific">Effrenium voratum</name>
    <dbReference type="NCBI Taxonomy" id="2562239"/>
    <lineage>
        <taxon>Eukaryota</taxon>
        <taxon>Sar</taxon>
        <taxon>Alveolata</taxon>
        <taxon>Dinophyceae</taxon>
        <taxon>Suessiales</taxon>
        <taxon>Symbiodiniaceae</taxon>
        <taxon>Effrenium</taxon>
    </lineage>
</organism>
<proteinExistence type="predicted"/>
<protein>
    <submittedName>
        <fullName evidence="1">Uncharacterized protein</fullName>
    </submittedName>
</protein>
<accession>A0AA36IB71</accession>
<reference evidence="1" key="1">
    <citation type="submission" date="2023-08" db="EMBL/GenBank/DDBJ databases">
        <authorList>
            <person name="Chen Y."/>
            <person name="Shah S."/>
            <person name="Dougan E. K."/>
            <person name="Thang M."/>
            <person name="Chan C."/>
        </authorList>
    </citation>
    <scope>NUCLEOTIDE SEQUENCE</scope>
</reference>
<dbReference type="AlphaFoldDB" id="A0AA36IB71"/>
<dbReference type="EMBL" id="CAUJNA010001109">
    <property type="protein sequence ID" value="CAJ1384279.1"/>
    <property type="molecule type" value="Genomic_DNA"/>
</dbReference>
<dbReference type="Proteomes" id="UP001178507">
    <property type="component" value="Unassembled WGS sequence"/>
</dbReference>
<comment type="caution">
    <text evidence="1">The sequence shown here is derived from an EMBL/GenBank/DDBJ whole genome shotgun (WGS) entry which is preliminary data.</text>
</comment>
<name>A0AA36IB71_9DINO</name>
<sequence length="274" mass="29806">MLCTTLPQAEVAGAALPEAKAAGLLLPEVAALQEVAKHNLLKLNVPRTLSAEQAWGSHKQAKKAKKVEDIGDTAMFSPKKQQVEKDCSLMSFVREAVAKLTQEDRRSLNQMAIGYAELMAGIGTGTLAMECIVRALATEEVYMQAKPAFFSESCSWKRRRLLQTLSHLKLSAYDMFGSTSDLKALATDLVIVSIECDDISMSSTTQKSVLDTSGRSGQSLTQFFAYLTSLEQSKRAAVIIFECVAALKYNKQFETGTDKTMVCLKAANDAMVSA</sequence>
<evidence type="ECO:0000313" key="2">
    <source>
        <dbReference type="Proteomes" id="UP001178507"/>
    </source>
</evidence>
<dbReference type="Gene3D" id="3.40.50.150">
    <property type="entry name" value="Vaccinia Virus protein VP39"/>
    <property type="match status" value="1"/>
</dbReference>
<keyword evidence="2" id="KW-1185">Reference proteome</keyword>
<gene>
    <name evidence="1" type="ORF">EVOR1521_LOCUS11176</name>
</gene>